<evidence type="ECO:0000256" key="1">
    <source>
        <dbReference type="ARBA" id="ARBA00004141"/>
    </source>
</evidence>
<keyword evidence="2 5" id="KW-0812">Transmembrane</keyword>
<evidence type="ECO:0000313" key="6">
    <source>
        <dbReference type="EMBL" id="MBF5026312.1"/>
    </source>
</evidence>
<feature type="transmembrane region" description="Helical" evidence="5">
    <location>
        <begin position="485"/>
        <end position="506"/>
    </location>
</feature>
<evidence type="ECO:0000256" key="2">
    <source>
        <dbReference type="ARBA" id="ARBA00022692"/>
    </source>
</evidence>
<name>A0A930YTY7_9FLAO</name>
<dbReference type="PANTHER" id="PTHR43701:SF12">
    <property type="entry name" value="MEMBRANE TRANSPORTER PROTEIN YTNM-RELATED"/>
    <property type="match status" value="1"/>
</dbReference>
<feature type="transmembrane region" description="Helical" evidence="5">
    <location>
        <begin position="434"/>
        <end position="452"/>
    </location>
</feature>
<gene>
    <name evidence="6" type="ORF">IC612_00685</name>
</gene>
<evidence type="ECO:0000256" key="4">
    <source>
        <dbReference type="ARBA" id="ARBA00023136"/>
    </source>
</evidence>
<comment type="subcellular location">
    <subcellularLocation>
        <location evidence="5">Cell membrane</location>
        <topology evidence="5">Multi-pass membrane protein</topology>
    </subcellularLocation>
    <subcellularLocation>
        <location evidence="1">Membrane</location>
        <topology evidence="1">Multi-pass membrane protein</topology>
    </subcellularLocation>
</comment>
<dbReference type="Proteomes" id="UP000694480">
    <property type="component" value="Unassembled WGS sequence"/>
</dbReference>
<keyword evidence="3 5" id="KW-1133">Transmembrane helix</keyword>
<organism evidence="6 7">
    <name type="scientific">Planobacterium oryzisoli</name>
    <dbReference type="NCBI Taxonomy" id="2771435"/>
    <lineage>
        <taxon>Bacteria</taxon>
        <taxon>Pseudomonadati</taxon>
        <taxon>Bacteroidota</taxon>
        <taxon>Flavobacteriia</taxon>
        <taxon>Flavobacteriales</taxon>
        <taxon>Weeksellaceae</taxon>
        <taxon>Chryseobacterium group</taxon>
        <taxon>Chryseobacterium</taxon>
    </lineage>
</organism>
<keyword evidence="7" id="KW-1185">Reference proteome</keyword>
<dbReference type="GO" id="GO:0005886">
    <property type="term" value="C:plasma membrane"/>
    <property type="evidence" value="ECO:0007669"/>
    <property type="project" value="UniProtKB-SubCell"/>
</dbReference>
<comment type="caution">
    <text evidence="6">The sequence shown here is derived from an EMBL/GenBank/DDBJ whole genome shotgun (WGS) entry which is preliminary data.</text>
</comment>
<dbReference type="InterPro" id="IPR051598">
    <property type="entry name" value="TSUP/Inactive_protease-like"/>
</dbReference>
<dbReference type="Gene3D" id="3.40.50.720">
    <property type="entry name" value="NAD(P)-binding Rossmann-like Domain"/>
    <property type="match status" value="1"/>
</dbReference>
<feature type="transmembrane region" description="Helical" evidence="5">
    <location>
        <begin position="357"/>
        <end position="375"/>
    </location>
</feature>
<reference evidence="6" key="1">
    <citation type="submission" date="2020-11" db="EMBL/GenBank/DDBJ databases">
        <title>Genome seq and assembly of Planobacterium sp.</title>
        <authorList>
            <person name="Chhetri G."/>
        </authorList>
    </citation>
    <scope>NUCLEOTIDE SEQUENCE</scope>
    <source>
        <strain evidence="6">GCR5</strain>
    </source>
</reference>
<evidence type="ECO:0000256" key="5">
    <source>
        <dbReference type="RuleBase" id="RU363041"/>
    </source>
</evidence>
<comment type="similarity">
    <text evidence="5">Belongs to the 4-toluene sulfonate uptake permease (TSUP) (TC 2.A.102) family.</text>
</comment>
<feature type="transmembrane region" description="Helical" evidence="5">
    <location>
        <begin position="396"/>
        <end position="414"/>
    </location>
</feature>
<keyword evidence="5" id="KW-1003">Cell membrane</keyword>
<protein>
    <recommendedName>
        <fullName evidence="5">Probable membrane transporter protein</fullName>
    </recommendedName>
</protein>
<feature type="transmembrane region" description="Helical" evidence="5">
    <location>
        <begin position="459"/>
        <end position="479"/>
    </location>
</feature>
<sequence>MEGLHSSAMHPFFINLERVPLCAAGGAARLLELLPLLINPNSTLSLKIYCPDPTQKLKKLLAKDLSIVLYERELKEEDLLDFSLLILAFPQEETEDKFIELAKKHRMFVHVYGKWHLSDFSLVSVIGNRRIKLGVSSNDYPYQVQRRLNHLLERNLPPDLDEFIEKLQTVYKHPLLNKEQELRELDHITMQYLQQLEPKALKDSEFENMRKVKKAVQKRANIYLGIIGVFLITAVLGFILINFNLTGDLQAFLAKDAHMFYKMMAIGFLAEIVAGSMGMGYGVICTTVLLLMNVAPAVVSASIHSAETFTSAAGSISHYKLRNVNLKLVKALAPPAILGAIIGALALSYFGEHYAPIVKPLISLYTLYLGINILRNASKKKTQKRNQQRTTKLGRLGLVGGFIDSFAGGGWGPLVTGTLMKDGRTPRYVVGSSTVSKFLLTLTSAITFIITMGIEHWNIVLGLLIGGIVTAPFSALLTSRLPVRMMFRFIGITVIVMSCITIGRALL</sequence>
<feature type="transmembrane region" description="Helical" evidence="5">
    <location>
        <begin position="220"/>
        <end position="243"/>
    </location>
</feature>
<dbReference type="RefSeq" id="WP_194738242.1">
    <property type="nucleotide sequence ID" value="NZ_JADKYY010000001.1"/>
</dbReference>
<feature type="transmembrane region" description="Helical" evidence="5">
    <location>
        <begin position="263"/>
        <end position="291"/>
    </location>
</feature>
<dbReference type="AlphaFoldDB" id="A0A930YTY7"/>
<accession>A0A930YTY7</accession>
<feature type="transmembrane region" description="Helical" evidence="5">
    <location>
        <begin position="328"/>
        <end position="351"/>
    </location>
</feature>
<evidence type="ECO:0000256" key="3">
    <source>
        <dbReference type="ARBA" id="ARBA00022989"/>
    </source>
</evidence>
<evidence type="ECO:0000313" key="7">
    <source>
        <dbReference type="Proteomes" id="UP000694480"/>
    </source>
</evidence>
<dbReference type="Pfam" id="PF01925">
    <property type="entry name" value="TauE"/>
    <property type="match status" value="1"/>
</dbReference>
<dbReference type="PANTHER" id="PTHR43701">
    <property type="entry name" value="MEMBRANE TRANSPORTER PROTEIN MJ0441-RELATED"/>
    <property type="match status" value="1"/>
</dbReference>
<dbReference type="EMBL" id="JADKYY010000001">
    <property type="protein sequence ID" value="MBF5026312.1"/>
    <property type="molecule type" value="Genomic_DNA"/>
</dbReference>
<dbReference type="InterPro" id="IPR002781">
    <property type="entry name" value="TM_pro_TauE-like"/>
</dbReference>
<proteinExistence type="inferred from homology"/>
<keyword evidence="4 5" id="KW-0472">Membrane</keyword>